<dbReference type="PANTHER" id="PTHR48020:SF35">
    <property type="entry name" value="SUGAR TRANSPORTER"/>
    <property type="match status" value="1"/>
</dbReference>
<dbReference type="FunFam" id="1.20.1250.20:FF:000103">
    <property type="entry name" value="monosaccharide-sensing protein 2"/>
    <property type="match status" value="1"/>
</dbReference>
<evidence type="ECO:0000259" key="14">
    <source>
        <dbReference type="PROSITE" id="PS50850"/>
    </source>
</evidence>
<name>W9RD95_9ROSA</name>
<dbReference type="PANTHER" id="PTHR48020">
    <property type="entry name" value="PROTON MYO-INOSITOL COTRANSPORTER"/>
    <property type="match status" value="1"/>
</dbReference>
<evidence type="ECO:0000256" key="1">
    <source>
        <dbReference type="ARBA" id="ARBA00004128"/>
    </source>
</evidence>
<dbReference type="InterPro" id="IPR036259">
    <property type="entry name" value="MFS_trans_sf"/>
</dbReference>
<accession>W9RD95</accession>
<evidence type="ECO:0000256" key="5">
    <source>
        <dbReference type="ARBA" id="ARBA00022554"/>
    </source>
</evidence>
<dbReference type="InterPro" id="IPR005829">
    <property type="entry name" value="Sugar_transporter_CS"/>
</dbReference>
<feature type="transmembrane region" description="Helical" evidence="13">
    <location>
        <begin position="100"/>
        <end position="121"/>
    </location>
</feature>
<dbReference type="GO" id="GO:0009705">
    <property type="term" value="C:plant-type vacuole membrane"/>
    <property type="evidence" value="ECO:0007669"/>
    <property type="project" value="UniProtKB-ARBA"/>
</dbReference>
<evidence type="ECO:0000313" key="16">
    <source>
        <dbReference type="Proteomes" id="UP000030645"/>
    </source>
</evidence>
<comment type="catalytic activity">
    <reaction evidence="10">
        <text>D-glucose(out) + H(+)(in) = D-glucose(in) + H(+)(out)</text>
        <dbReference type="Rhea" id="RHEA:73203"/>
        <dbReference type="ChEBI" id="CHEBI:4167"/>
        <dbReference type="ChEBI" id="CHEBI:15378"/>
    </reaction>
    <physiologicalReaction direction="left-to-right" evidence="10">
        <dbReference type="Rhea" id="RHEA:73204"/>
    </physiologicalReaction>
</comment>
<feature type="transmembrane region" description="Helical" evidence="13">
    <location>
        <begin position="43"/>
        <end position="63"/>
    </location>
</feature>
<evidence type="ECO:0000256" key="11">
    <source>
        <dbReference type="ARBA" id="ARBA00051074"/>
    </source>
</evidence>
<evidence type="ECO:0000256" key="13">
    <source>
        <dbReference type="SAM" id="Phobius"/>
    </source>
</evidence>
<dbReference type="PRINTS" id="PR00171">
    <property type="entry name" value="SUGRTRNSPORT"/>
</dbReference>
<feature type="region of interest" description="Disordered" evidence="12">
    <location>
        <begin position="348"/>
        <end position="367"/>
    </location>
</feature>
<dbReference type="KEGG" id="mnt:21386760"/>
<evidence type="ECO:0000256" key="7">
    <source>
        <dbReference type="ARBA" id="ARBA00022692"/>
    </source>
</evidence>
<dbReference type="InterPro" id="IPR003663">
    <property type="entry name" value="Sugar/inositol_transpt"/>
</dbReference>
<dbReference type="eggNOG" id="KOG0254">
    <property type="taxonomic scope" value="Eukaryota"/>
</dbReference>
<dbReference type="FunFam" id="1.20.1250.20:FF:000108">
    <property type="entry name" value="Monosaccharide-sensing protein 2"/>
    <property type="match status" value="1"/>
</dbReference>
<keyword evidence="3" id="KW-0813">Transport</keyword>
<feature type="transmembrane region" description="Helical" evidence="13">
    <location>
        <begin position="75"/>
        <end position="94"/>
    </location>
</feature>
<feature type="compositionally biased region" description="Polar residues" evidence="12">
    <location>
        <begin position="351"/>
        <end position="360"/>
    </location>
</feature>
<dbReference type="EMBL" id="KE344606">
    <property type="protein sequence ID" value="EXB70345.1"/>
    <property type="molecule type" value="Genomic_DNA"/>
</dbReference>
<dbReference type="InterPro" id="IPR020846">
    <property type="entry name" value="MFS_dom"/>
</dbReference>
<evidence type="ECO:0000256" key="6">
    <source>
        <dbReference type="ARBA" id="ARBA00022597"/>
    </source>
</evidence>
<keyword evidence="9 13" id="KW-0472">Membrane</keyword>
<evidence type="ECO:0000256" key="8">
    <source>
        <dbReference type="ARBA" id="ARBA00022989"/>
    </source>
</evidence>
<dbReference type="GO" id="GO:0022857">
    <property type="term" value="F:transmembrane transporter activity"/>
    <property type="evidence" value="ECO:0007669"/>
    <property type="project" value="InterPro"/>
</dbReference>
<dbReference type="SUPFAM" id="SSF103473">
    <property type="entry name" value="MFS general substrate transporter"/>
    <property type="match status" value="1"/>
</dbReference>
<comment type="catalytic activity">
    <reaction evidence="11">
        <text>sucrose(out) + H(+)(in) = sucrose(in) + H(+)(out)</text>
        <dbReference type="Rhea" id="RHEA:73211"/>
        <dbReference type="ChEBI" id="CHEBI:15378"/>
        <dbReference type="ChEBI" id="CHEBI:17992"/>
    </reaction>
    <physiologicalReaction direction="left-to-right" evidence="11">
        <dbReference type="Rhea" id="RHEA:73212"/>
    </physiologicalReaction>
</comment>
<protein>
    <submittedName>
        <fullName evidence="15">Monosaccharide-sensing protein 3</fullName>
    </submittedName>
</protein>
<evidence type="ECO:0000256" key="2">
    <source>
        <dbReference type="ARBA" id="ARBA00010992"/>
    </source>
</evidence>
<dbReference type="PROSITE" id="PS50850">
    <property type="entry name" value="MFS"/>
    <property type="match status" value="1"/>
</dbReference>
<dbReference type="Proteomes" id="UP000030645">
    <property type="component" value="Unassembled WGS sequence"/>
</dbReference>
<dbReference type="Pfam" id="PF00083">
    <property type="entry name" value="Sugar_tr"/>
    <property type="match status" value="2"/>
</dbReference>
<dbReference type="AlphaFoldDB" id="W9RD95"/>
<feature type="transmembrane region" description="Helical" evidence="13">
    <location>
        <begin position="566"/>
        <end position="592"/>
    </location>
</feature>
<evidence type="ECO:0000256" key="9">
    <source>
        <dbReference type="ARBA" id="ARBA00023136"/>
    </source>
</evidence>
<keyword evidence="16" id="KW-1185">Reference proteome</keyword>
<dbReference type="PROSITE" id="PS00216">
    <property type="entry name" value="SUGAR_TRANSPORT_1"/>
    <property type="match status" value="1"/>
</dbReference>
<feature type="transmembrane region" description="Helical" evidence="13">
    <location>
        <begin position="692"/>
        <end position="715"/>
    </location>
</feature>
<evidence type="ECO:0000256" key="12">
    <source>
        <dbReference type="SAM" id="MobiDB-lite"/>
    </source>
</evidence>
<dbReference type="STRING" id="981085.W9RD95"/>
<dbReference type="Gene3D" id="1.20.1250.20">
    <property type="entry name" value="MFS general substrate transporter like domains"/>
    <property type="match status" value="2"/>
</dbReference>
<feature type="transmembrane region" description="Helical" evidence="13">
    <location>
        <begin position="667"/>
        <end position="686"/>
    </location>
</feature>
<evidence type="ECO:0000256" key="3">
    <source>
        <dbReference type="ARBA" id="ARBA00022448"/>
    </source>
</evidence>
<organism evidence="15 16">
    <name type="scientific">Morus notabilis</name>
    <dbReference type="NCBI Taxonomy" id="981085"/>
    <lineage>
        <taxon>Eukaryota</taxon>
        <taxon>Viridiplantae</taxon>
        <taxon>Streptophyta</taxon>
        <taxon>Embryophyta</taxon>
        <taxon>Tracheophyta</taxon>
        <taxon>Spermatophyta</taxon>
        <taxon>Magnoliopsida</taxon>
        <taxon>eudicotyledons</taxon>
        <taxon>Gunneridae</taxon>
        <taxon>Pentapetalae</taxon>
        <taxon>rosids</taxon>
        <taxon>fabids</taxon>
        <taxon>Rosales</taxon>
        <taxon>Moraceae</taxon>
        <taxon>Moreae</taxon>
        <taxon>Morus</taxon>
    </lineage>
</organism>
<evidence type="ECO:0000256" key="10">
    <source>
        <dbReference type="ARBA" id="ARBA00050663"/>
    </source>
</evidence>
<dbReference type="OrthoDB" id="6339427at2759"/>
<feature type="transmembrane region" description="Helical" evidence="13">
    <location>
        <begin position="163"/>
        <end position="185"/>
    </location>
</feature>
<feature type="transmembrane region" description="Helical" evidence="13">
    <location>
        <begin position="599"/>
        <end position="624"/>
    </location>
</feature>
<evidence type="ECO:0000256" key="4">
    <source>
        <dbReference type="ARBA" id="ARBA00022553"/>
    </source>
</evidence>
<sequence length="737" mass="79200">MKGAVAVAIVAAIGNLLQGWDNSVIAGSLLYIKKEFNLERKPTLEGLIIATSLIGGTLITTVSGPVSDRVGRRPMLIMSSVLFFFSGLVMLWAPNVYMLLVARLLDGFGTGLAVTLVPVYISETAPPEIRGTLNTLPQFTGSGGMFLSYCMVFGMSLVKSPSWRLMLGVLSIPSLVYFALTVFYLPESPRWLVSKGRMVEAKQVLQRLRGTTDVSGELALLVEGLGTGGDTFIEEYIIGPANELSGENQETTSGDQIKIHGPEEGHSWVAKPLGNGRNSLLASRQGSSLLSQSVPLHVDPLVTLFSSVHEKLPQNSFGGSMLFLSNLASADQNHDHSNQDHDQWDMENQEDTQQNDSNDYASDDNLRSPLLTNFEKHTSTNGSVFNTRRNSYIVIEGNDNIAGEVLSSSTDIGGGWQLAWKWSERVNENGTKEGELQRVYLHQEGTAVSRAGSIVSVTDGETGGETVQLAAALVGHSAIGSKASFAIEEEDGAGLEPSVIKAAEEVAKGASWSDLLEPGVKRALIVGIGLQVLQQVAGINGLLYYAPQILEQAGVGVLLSNMGLSSASASLLTSAVTTFLMLPCIATSMWLMDVSGRRSLLLSTIPILIVSLFLLVLGSIVNFGSTMNALISTSSVIVYECCFVMAFGVIPNILCAEIFPTRVRGRCIALCSLTYWIGNILITYSFPTMFKLIGLAGVIGIYAIGCIVSWIFVFLKVPETKGMPLEVISEFFALETK</sequence>
<keyword evidence="7 13" id="KW-0812">Transmembrane</keyword>
<reference evidence="16" key="1">
    <citation type="submission" date="2013-01" db="EMBL/GenBank/DDBJ databases">
        <title>Draft Genome Sequence of a Mulberry Tree, Morus notabilis C.K. Schneid.</title>
        <authorList>
            <person name="He N."/>
            <person name="Zhao S."/>
        </authorList>
    </citation>
    <scope>NUCLEOTIDE SEQUENCE</scope>
</reference>
<dbReference type="InterPro" id="IPR005828">
    <property type="entry name" value="MFS_sugar_transport-like"/>
</dbReference>
<comment type="similarity">
    <text evidence="2">Belongs to the major facilitator superfamily. Sugar transporter (TC 2.A.1.1) family.</text>
</comment>
<keyword evidence="6" id="KW-0762">Sugar transport</keyword>
<keyword evidence="5" id="KW-0926">Vacuole</keyword>
<feature type="transmembrane region" description="Helical" evidence="13">
    <location>
        <begin position="636"/>
        <end position="655"/>
    </location>
</feature>
<feature type="domain" description="Major facilitator superfamily (MFS) profile" evidence="14">
    <location>
        <begin position="7"/>
        <end position="721"/>
    </location>
</feature>
<dbReference type="PROSITE" id="PS00217">
    <property type="entry name" value="SUGAR_TRANSPORT_2"/>
    <property type="match status" value="1"/>
</dbReference>
<comment type="subcellular location">
    <subcellularLocation>
        <location evidence="1">Vacuole membrane</location>
        <topology evidence="1">Multi-pass membrane protein</topology>
    </subcellularLocation>
</comment>
<gene>
    <name evidence="15" type="ORF">L484_003216</name>
</gene>
<keyword evidence="8 13" id="KW-1133">Transmembrane helix</keyword>
<dbReference type="InterPro" id="IPR050814">
    <property type="entry name" value="Myo-inositol_Transporter"/>
</dbReference>
<keyword evidence="4" id="KW-0597">Phosphoprotein</keyword>
<proteinExistence type="inferred from homology"/>
<feature type="transmembrane region" description="Helical" evidence="13">
    <location>
        <begin position="133"/>
        <end position="157"/>
    </location>
</feature>
<evidence type="ECO:0000313" key="15">
    <source>
        <dbReference type="EMBL" id="EXB70345.1"/>
    </source>
</evidence>